<feature type="region of interest" description="Disordered" evidence="1">
    <location>
        <begin position="247"/>
        <end position="271"/>
    </location>
</feature>
<evidence type="ECO:0000256" key="1">
    <source>
        <dbReference type="SAM" id="MobiDB-lite"/>
    </source>
</evidence>
<gene>
    <name evidence="2" type="ORF">MANAM107_19990</name>
</gene>
<proteinExistence type="predicted"/>
<dbReference type="EMBL" id="AP025017">
    <property type="protein sequence ID" value="BDA65165.1"/>
    <property type="molecule type" value="Genomic_DNA"/>
</dbReference>
<feature type="region of interest" description="Disordered" evidence="1">
    <location>
        <begin position="56"/>
        <end position="100"/>
    </location>
</feature>
<keyword evidence="3" id="KW-1185">Reference proteome</keyword>
<protein>
    <recommendedName>
        <fullName evidence="4">Serine/arginine repetitive matrix protein 1</fullName>
    </recommendedName>
</protein>
<name>A0ABN6K6P4_9ACTO</name>
<dbReference type="RefSeq" id="WP_223907938.1">
    <property type="nucleotide sequence ID" value="NZ_AP025017.1"/>
</dbReference>
<feature type="region of interest" description="Disordered" evidence="1">
    <location>
        <begin position="1"/>
        <end position="25"/>
    </location>
</feature>
<sequence>MLSLPLSLPRPHRTAPAPCAPARPTASRGLRAALGLSLALALPVLAACQDREVAVATPSPTQAQEATAASSPTSPSSAPSSGSSTDPSAGGPASWTFPVDAPGWRQTIRDQDGVNQFTNDAGCLFTVGQNLLEGPTAGDRADTEDISARIESSFEKHSGATSISFTSEDDATTIKTLGGEPVETIRKDWTYTADGQDYRGTQWVRAFTASETPTDMRVMYACPVGAYSQAELDRLLEDTALMGAWPLDMDDPAAGPSAGADRQGASPSGRG</sequence>
<feature type="compositionally biased region" description="Low complexity" evidence="1">
    <location>
        <begin position="56"/>
        <end position="94"/>
    </location>
</feature>
<evidence type="ECO:0008006" key="4">
    <source>
        <dbReference type="Google" id="ProtNLM"/>
    </source>
</evidence>
<feature type="compositionally biased region" description="Low complexity" evidence="1">
    <location>
        <begin position="252"/>
        <end position="261"/>
    </location>
</feature>
<evidence type="ECO:0000313" key="3">
    <source>
        <dbReference type="Proteomes" id="UP000824496"/>
    </source>
</evidence>
<dbReference type="Proteomes" id="UP000824496">
    <property type="component" value="Chromosome"/>
</dbReference>
<organism evidence="2 3">
    <name type="scientific">Actinomyces capricornis</name>
    <dbReference type="NCBI Taxonomy" id="2755559"/>
    <lineage>
        <taxon>Bacteria</taxon>
        <taxon>Bacillati</taxon>
        <taxon>Actinomycetota</taxon>
        <taxon>Actinomycetes</taxon>
        <taxon>Actinomycetales</taxon>
        <taxon>Actinomycetaceae</taxon>
        <taxon>Actinomyces</taxon>
    </lineage>
</organism>
<reference evidence="2 3" key="1">
    <citation type="submission" date="2021-08" db="EMBL/GenBank/DDBJ databases">
        <title>Whole genome sequence of novel Actinomyces species strain MAS-1.</title>
        <authorList>
            <person name="Saito M."/>
            <person name="Kuwahara N."/>
            <person name="Takizawa T."/>
            <person name="Gotouda H."/>
            <person name="Ochiai T."/>
        </authorList>
    </citation>
    <scope>NUCLEOTIDE SEQUENCE [LARGE SCALE GENOMIC DNA]</scope>
    <source>
        <strain evidence="2 3">MAS-1</strain>
    </source>
</reference>
<accession>A0ABN6K6P4</accession>
<evidence type="ECO:0000313" key="2">
    <source>
        <dbReference type="EMBL" id="BDA65165.1"/>
    </source>
</evidence>